<reference evidence="2 3" key="1">
    <citation type="submission" date="2020-01" db="EMBL/GenBank/DDBJ databases">
        <title>Identification and distribution of gene clusters putatively required for synthesis of sphingolipid metabolism inhibitors in phylogenetically diverse species of the filamentous fungus Fusarium.</title>
        <authorList>
            <person name="Kim H.-S."/>
            <person name="Busman M."/>
            <person name="Brown D.W."/>
            <person name="Divon H."/>
            <person name="Uhlig S."/>
            <person name="Proctor R.H."/>
        </authorList>
    </citation>
    <scope>NUCLEOTIDE SEQUENCE [LARGE SCALE GENOMIC DNA]</scope>
    <source>
        <strain evidence="2 3">NRRL 20459</strain>
    </source>
</reference>
<dbReference type="EMBL" id="JAADYS010001688">
    <property type="protein sequence ID" value="KAF4461599.1"/>
    <property type="molecule type" value="Genomic_DNA"/>
</dbReference>
<feature type="signal peptide" evidence="1">
    <location>
        <begin position="1"/>
        <end position="19"/>
    </location>
</feature>
<evidence type="ECO:0000313" key="2">
    <source>
        <dbReference type="EMBL" id="KAF4461599.1"/>
    </source>
</evidence>
<sequence length="176" mass="19394">MLLTNFSILSSLLAMTVAAQAPDLSGRGHILVLNGTGGMKDQTVADRIGCLDAEGFLTLDDCAVFSDVQTRPKTSAGECNFEDEDQPLNTDSHYGRSDHAFHCYPGAEAQPWPFYSVNGLSQPFMGNGNINFAYDVNRAPVAGERLPVWEYRWGSQQMGITPGHLQALFYWDKLEE</sequence>
<protein>
    <submittedName>
        <fullName evidence="2">Uncharacterized protein</fullName>
    </submittedName>
</protein>
<keyword evidence="1" id="KW-0732">Signal</keyword>
<keyword evidence="3" id="KW-1185">Reference proteome</keyword>
<evidence type="ECO:0000313" key="3">
    <source>
        <dbReference type="Proteomes" id="UP000554235"/>
    </source>
</evidence>
<feature type="chain" id="PRO_5034168703" evidence="1">
    <location>
        <begin position="20"/>
        <end position="176"/>
    </location>
</feature>
<comment type="caution">
    <text evidence="2">The sequence shown here is derived from an EMBL/GenBank/DDBJ whole genome shotgun (WGS) entry which is preliminary data.</text>
</comment>
<gene>
    <name evidence="2" type="ORF">FALBO_11594</name>
</gene>
<name>A0A8H4L5J4_9HYPO</name>
<dbReference type="OrthoDB" id="3775566at2759"/>
<organism evidence="2 3">
    <name type="scientific">Fusarium albosuccineum</name>
    <dbReference type="NCBI Taxonomy" id="1237068"/>
    <lineage>
        <taxon>Eukaryota</taxon>
        <taxon>Fungi</taxon>
        <taxon>Dikarya</taxon>
        <taxon>Ascomycota</taxon>
        <taxon>Pezizomycotina</taxon>
        <taxon>Sordariomycetes</taxon>
        <taxon>Hypocreomycetidae</taxon>
        <taxon>Hypocreales</taxon>
        <taxon>Nectriaceae</taxon>
        <taxon>Fusarium</taxon>
        <taxon>Fusarium decemcellulare species complex</taxon>
    </lineage>
</organism>
<accession>A0A8H4L5J4</accession>
<proteinExistence type="predicted"/>
<evidence type="ECO:0000256" key="1">
    <source>
        <dbReference type="SAM" id="SignalP"/>
    </source>
</evidence>
<dbReference type="Proteomes" id="UP000554235">
    <property type="component" value="Unassembled WGS sequence"/>
</dbReference>
<dbReference type="AlphaFoldDB" id="A0A8H4L5J4"/>